<evidence type="ECO:0000313" key="3">
    <source>
        <dbReference type="Proteomes" id="UP000238413"/>
    </source>
</evidence>
<keyword evidence="3" id="KW-1185">Reference proteome</keyword>
<evidence type="ECO:0000313" key="2">
    <source>
        <dbReference type="EMBL" id="AVH55392.1"/>
    </source>
</evidence>
<feature type="region of interest" description="Disordered" evidence="1">
    <location>
        <begin position="87"/>
        <end position="113"/>
    </location>
</feature>
<dbReference type="Proteomes" id="UP000238413">
    <property type="component" value="Chromosome"/>
</dbReference>
<gene>
    <name evidence="2" type="ORF">C4B68_05910</name>
</gene>
<evidence type="ECO:0000256" key="1">
    <source>
        <dbReference type="SAM" id="MobiDB-lite"/>
    </source>
</evidence>
<organism evidence="2 3">
    <name type="scientific">Streptomyces dengpaensis</name>
    <dbReference type="NCBI Taxonomy" id="2049881"/>
    <lineage>
        <taxon>Bacteria</taxon>
        <taxon>Bacillati</taxon>
        <taxon>Actinomycetota</taxon>
        <taxon>Actinomycetes</taxon>
        <taxon>Kitasatosporales</taxon>
        <taxon>Streptomycetaceae</taxon>
        <taxon>Streptomyces</taxon>
    </lineage>
</organism>
<protein>
    <recommendedName>
        <fullName evidence="4">Secreted protein</fullName>
    </recommendedName>
</protein>
<name>A0ABN5HWA2_9ACTN</name>
<dbReference type="RefSeq" id="WP_099502842.1">
    <property type="nucleotide sequence ID" value="NZ_CP026652.1"/>
</dbReference>
<sequence length="113" mass="12234">MALRMLYLIFIRLLGLLGVERGFLLPGGGGERVEFLPRRFPVSLRLVDPLGDDGGVGSGFEGGLVAGESAFAVLDRLACLSLLTSSRSWPWRPMGDYRPYPLAPSSRTRSGVP</sequence>
<dbReference type="EMBL" id="CP026652">
    <property type="protein sequence ID" value="AVH55392.1"/>
    <property type="molecule type" value="Genomic_DNA"/>
</dbReference>
<evidence type="ECO:0008006" key="4">
    <source>
        <dbReference type="Google" id="ProtNLM"/>
    </source>
</evidence>
<reference evidence="2 3" key="1">
    <citation type="submission" date="2018-02" db="EMBL/GenBank/DDBJ databases">
        <title>Complete genome sequence of Streptomyces dengpaensis, the producer of angucyclines.</title>
        <authorList>
            <person name="Yumei L."/>
        </authorList>
    </citation>
    <scope>NUCLEOTIDE SEQUENCE [LARGE SCALE GENOMIC DNA]</scope>
    <source>
        <strain evidence="2 3">XZHG99</strain>
    </source>
</reference>
<accession>A0ABN5HWA2</accession>
<proteinExistence type="predicted"/>